<dbReference type="InterPro" id="IPR011043">
    <property type="entry name" value="Gal_Oxase/kelch_b-propeller"/>
</dbReference>
<dbReference type="AlphaFoldDB" id="A0AAD4QNX4"/>
<evidence type="ECO:0000313" key="3">
    <source>
        <dbReference type="EMBL" id="KAI0301619.1"/>
    </source>
</evidence>
<dbReference type="SUPFAM" id="SSF50965">
    <property type="entry name" value="Galactose oxidase, central domain"/>
    <property type="match status" value="2"/>
</dbReference>
<dbReference type="PANTHER" id="PTHR47435:SF4">
    <property type="entry name" value="KELCH REPEAT PROTEIN (AFU_ORTHOLOGUE AFUA_5G12780)"/>
    <property type="match status" value="1"/>
</dbReference>
<reference evidence="3" key="1">
    <citation type="journal article" date="2022" name="New Phytol.">
        <title>Evolutionary transition to the ectomycorrhizal habit in the genomes of a hyperdiverse lineage of mushroom-forming fungi.</title>
        <authorList>
            <person name="Looney B."/>
            <person name="Miyauchi S."/>
            <person name="Morin E."/>
            <person name="Drula E."/>
            <person name="Courty P.E."/>
            <person name="Kohler A."/>
            <person name="Kuo A."/>
            <person name="LaButti K."/>
            <person name="Pangilinan J."/>
            <person name="Lipzen A."/>
            <person name="Riley R."/>
            <person name="Andreopoulos W."/>
            <person name="He G."/>
            <person name="Johnson J."/>
            <person name="Nolan M."/>
            <person name="Tritt A."/>
            <person name="Barry K.W."/>
            <person name="Grigoriev I.V."/>
            <person name="Nagy L.G."/>
            <person name="Hibbett D."/>
            <person name="Henrissat B."/>
            <person name="Matheny P.B."/>
            <person name="Labbe J."/>
            <person name="Martin F.M."/>
        </authorList>
    </citation>
    <scope>NUCLEOTIDE SEQUENCE</scope>
    <source>
        <strain evidence="3">BPL690</strain>
    </source>
</reference>
<protein>
    <recommendedName>
        <fullName evidence="5">Kelch repeat-containing protein</fullName>
    </recommendedName>
</protein>
<dbReference type="PANTHER" id="PTHR47435">
    <property type="entry name" value="KELCH REPEAT PROTEIN (AFU_ORTHOLOGUE AFUA_5G12780)"/>
    <property type="match status" value="1"/>
</dbReference>
<accession>A0AAD4QNX4</accession>
<evidence type="ECO:0008006" key="5">
    <source>
        <dbReference type="Google" id="ProtNLM"/>
    </source>
</evidence>
<keyword evidence="2" id="KW-0408">Iron</keyword>
<gene>
    <name evidence="3" type="ORF">B0F90DRAFT_1810122</name>
</gene>
<dbReference type="EMBL" id="WTXG01000014">
    <property type="protein sequence ID" value="KAI0301619.1"/>
    <property type="molecule type" value="Genomic_DNA"/>
</dbReference>
<name>A0AAD4QNX4_9AGAM</name>
<dbReference type="Gene3D" id="2.120.10.80">
    <property type="entry name" value="Kelch-type beta propeller"/>
    <property type="match status" value="1"/>
</dbReference>
<keyword evidence="1" id="KW-0677">Repeat</keyword>
<dbReference type="Proteomes" id="UP001203297">
    <property type="component" value="Unassembled WGS sequence"/>
</dbReference>
<evidence type="ECO:0000256" key="2">
    <source>
        <dbReference type="ARBA" id="ARBA00023004"/>
    </source>
</evidence>
<dbReference type="GO" id="GO:0019760">
    <property type="term" value="P:glucosinolate metabolic process"/>
    <property type="evidence" value="ECO:0007669"/>
    <property type="project" value="UniProtKB-ARBA"/>
</dbReference>
<dbReference type="InterPro" id="IPR015915">
    <property type="entry name" value="Kelch-typ_b-propeller"/>
</dbReference>
<keyword evidence="4" id="KW-1185">Reference proteome</keyword>
<organism evidence="3 4">
    <name type="scientific">Multifurca ochricompacta</name>
    <dbReference type="NCBI Taxonomy" id="376703"/>
    <lineage>
        <taxon>Eukaryota</taxon>
        <taxon>Fungi</taxon>
        <taxon>Dikarya</taxon>
        <taxon>Basidiomycota</taxon>
        <taxon>Agaricomycotina</taxon>
        <taxon>Agaricomycetes</taxon>
        <taxon>Russulales</taxon>
        <taxon>Russulaceae</taxon>
        <taxon>Multifurca</taxon>
    </lineage>
</organism>
<sequence length="347" mass="38127">MPPIAHWIPLSWSFNYRRSSHCLSVTPNGRALLYGGEYKSRDPSDGPLAPDSRVGAASLVIGDYFYIWGGRESIDISLLSDHQAGIWRSPIAVGTENSPTVWERINAINEEDAPQSRSFHAMTSYGNIIYVHAGYLENCRTGQLHAFDLTTKTWTPLATAPDPGRGGTALVTVHLKGAPVLLRFAGFAGEELDSLDVYDIHTDTWRTIVPEHDPRHGSPGARSVYGFVPFVSPHFPRSLALVYHGKRTPSAQVRIGALEFWDDVWMLEAGGDGEPELAWKKVYVPGNKVAPAPCGWFPSASWVDGEETKVVLYGGMVSNNERCGMLWLLEVINVDVDDPAGDNDNPV</sequence>
<proteinExistence type="predicted"/>
<evidence type="ECO:0000256" key="1">
    <source>
        <dbReference type="ARBA" id="ARBA00022737"/>
    </source>
</evidence>
<evidence type="ECO:0000313" key="4">
    <source>
        <dbReference type="Proteomes" id="UP001203297"/>
    </source>
</evidence>
<dbReference type="Pfam" id="PF24681">
    <property type="entry name" value="Kelch_KLHDC2_KLHL20_DRC7"/>
    <property type="match status" value="1"/>
</dbReference>
<comment type="caution">
    <text evidence="3">The sequence shown here is derived from an EMBL/GenBank/DDBJ whole genome shotgun (WGS) entry which is preliminary data.</text>
</comment>